<dbReference type="PROSITE" id="PS50850">
    <property type="entry name" value="MFS"/>
    <property type="match status" value="1"/>
</dbReference>
<reference evidence="7" key="1">
    <citation type="submission" date="2020-01" db="EMBL/GenBank/DDBJ databases">
        <authorList>
            <person name="Fang Y."/>
            <person name="Sun R."/>
            <person name="Nie L."/>
            <person name="He J."/>
            <person name="Hao L."/>
            <person name="Wang L."/>
            <person name="Su S."/>
            <person name="Lv E."/>
            <person name="Zhang Z."/>
            <person name="Xie R."/>
            <person name="Liu H."/>
        </authorList>
    </citation>
    <scope>NUCLEOTIDE SEQUENCE [LARGE SCALE GENOMIC DNA]</scope>
    <source>
        <strain evidence="7">XCT-53</strain>
    </source>
</reference>
<keyword evidence="1 4" id="KW-0812">Transmembrane</keyword>
<dbReference type="Proteomes" id="UP000586722">
    <property type="component" value="Unassembled WGS sequence"/>
</dbReference>
<feature type="transmembrane region" description="Helical" evidence="4">
    <location>
        <begin position="254"/>
        <end position="272"/>
    </location>
</feature>
<gene>
    <name evidence="6" type="ORF">GWI72_09605</name>
</gene>
<evidence type="ECO:0000256" key="4">
    <source>
        <dbReference type="SAM" id="Phobius"/>
    </source>
</evidence>
<proteinExistence type="predicted"/>
<evidence type="ECO:0000313" key="7">
    <source>
        <dbReference type="Proteomes" id="UP000586722"/>
    </source>
</evidence>
<sequence>MGIGRFVYTPILPFMTEGVPLSPAQGGLIASANFLGYLIGALLATLPGLPGQQRTWLVGALGASVATSLAMGVAGDLATFALLRFASGLASAFAFVFAAALVLDRLARVGRPGLSAVHFAGVGLGIALSAVMVAGLAAAGSGWRGLWLASGGLTLLLTVAVIRLLGTTPPPDGPAPAPAAAPARLSGRVIRLVVAYGLYGLGYVVTATFVSVIARSDPALAPVEALVWLVVGLSAAPSILIWNTVAGRIGAARAFALAAALEAVGVVLSVTSGSALGLLAAAALLGGTFVGITALGFVEARRLAGGDPRRLLAAMTASFGLGQMLGPSLAGFGAAATGSFLLPSLAAAACLLLSGALMLWPARPEGTA</sequence>
<feature type="transmembrane region" description="Helical" evidence="4">
    <location>
        <begin position="278"/>
        <end position="298"/>
    </location>
</feature>
<feature type="transmembrane region" description="Helical" evidence="4">
    <location>
        <begin position="340"/>
        <end position="360"/>
    </location>
</feature>
<evidence type="ECO:0000256" key="3">
    <source>
        <dbReference type="ARBA" id="ARBA00023136"/>
    </source>
</evidence>
<name>A0A7X5J956_9HYPH</name>
<dbReference type="PANTHER" id="PTHR23537">
    <property type="match status" value="1"/>
</dbReference>
<evidence type="ECO:0000313" key="6">
    <source>
        <dbReference type="EMBL" id="NBN78522.1"/>
    </source>
</evidence>
<feature type="transmembrane region" description="Helical" evidence="4">
    <location>
        <begin position="225"/>
        <end position="242"/>
    </location>
</feature>
<protein>
    <submittedName>
        <fullName evidence="6">YbfB/YjiJ family MFS transporter</fullName>
    </submittedName>
</protein>
<feature type="transmembrane region" description="Helical" evidence="4">
    <location>
        <begin position="56"/>
        <end position="75"/>
    </location>
</feature>
<dbReference type="GO" id="GO:0022857">
    <property type="term" value="F:transmembrane transporter activity"/>
    <property type="evidence" value="ECO:0007669"/>
    <property type="project" value="InterPro"/>
</dbReference>
<keyword evidence="7" id="KW-1185">Reference proteome</keyword>
<accession>A0A7X5J956</accession>
<keyword evidence="3 4" id="KW-0472">Membrane</keyword>
<feature type="transmembrane region" description="Helical" evidence="4">
    <location>
        <begin position="24"/>
        <end position="44"/>
    </location>
</feature>
<comment type="caution">
    <text evidence="6">The sequence shown here is derived from an EMBL/GenBank/DDBJ whole genome shotgun (WGS) entry which is preliminary data.</text>
</comment>
<feature type="transmembrane region" description="Helical" evidence="4">
    <location>
        <begin position="310"/>
        <end position="334"/>
    </location>
</feature>
<feature type="transmembrane region" description="Helical" evidence="4">
    <location>
        <begin position="115"/>
        <end position="139"/>
    </location>
</feature>
<dbReference type="GO" id="GO:0005886">
    <property type="term" value="C:plasma membrane"/>
    <property type="evidence" value="ECO:0007669"/>
    <property type="project" value="TreeGrafter"/>
</dbReference>
<dbReference type="EMBL" id="JAABLQ010000001">
    <property type="protein sequence ID" value="NBN78522.1"/>
    <property type="molecule type" value="Genomic_DNA"/>
</dbReference>
<feature type="transmembrane region" description="Helical" evidence="4">
    <location>
        <begin position="193"/>
        <end position="213"/>
    </location>
</feature>
<keyword evidence="2 4" id="KW-1133">Transmembrane helix</keyword>
<dbReference type="AlphaFoldDB" id="A0A7X5J956"/>
<feature type="domain" description="Major facilitator superfamily (MFS) profile" evidence="5">
    <location>
        <begin position="1"/>
        <end position="367"/>
    </location>
</feature>
<evidence type="ECO:0000259" key="5">
    <source>
        <dbReference type="PROSITE" id="PS50850"/>
    </source>
</evidence>
<dbReference type="PANTHER" id="PTHR23537:SF1">
    <property type="entry name" value="SUGAR TRANSPORTER"/>
    <property type="match status" value="1"/>
</dbReference>
<feature type="transmembrane region" description="Helical" evidence="4">
    <location>
        <begin position="81"/>
        <end position="103"/>
    </location>
</feature>
<dbReference type="InterPro" id="IPR020846">
    <property type="entry name" value="MFS_dom"/>
</dbReference>
<dbReference type="InterPro" id="IPR010645">
    <property type="entry name" value="MFS_4"/>
</dbReference>
<dbReference type="SUPFAM" id="SSF103473">
    <property type="entry name" value="MFS general substrate transporter"/>
    <property type="match status" value="1"/>
</dbReference>
<dbReference type="Pfam" id="PF06779">
    <property type="entry name" value="MFS_4"/>
    <property type="match status" value="1"/>
</dbReference>
<dbReference type="Gene3D" id="1.20.1250.20">
    <property type="entry name" value="MFS general substrate transporter like domains"/>
    <property type="match status" value="2"/>
</dbReference>
<organism evidence="6 7">
    <name type="scientific">Pannonibacter tanglangensis</name>
    <dbReference type="NCBI Taxonomy" id="2750084"/>
    <lineage>
        <taxon>Bacteria</taxon>
        <taxon>Pseudomonadati</taxon>
        <taxon>Pseudomonadota</taxon>
        <taxon>Alphaproteobacteria</taxon>
        <taxon>Hyphomicrobiales</taxon>
        <taxon>Stappiaceae</taxon>
        <taxon>Pannonibacter</taxon>
    </lineage>
</organism>
<evidence type="ECO:0000256" key="1">
    <source>
        <dbReference type="ARBA" id="ARBA00022692"/>
    </source>
</evidence>
<dbReference type="InterPro" id="IPR036259">
    <property type="entry name" value="MFS_trans_sf"/>
</dbReference>
<evidence type="ECO:0000256" key="2">
    <source>
        <dbReference type="ARBA" id="ARBA00022989"/>
    </source>
</evidence>
<feature type="transmembrane region" description="Helical" evidence="4">
    <location>
        <begin position="145"/>
        <end position="165"/>
    </location>
</feature>